<evidence type="ECO:0000256" key="1">
    <source>
        <dbReference type="SAM" id="MobiDB-lite"/>
    </source>
</evidence>
<proteinExistence type="predicted"/>
<dbReference type="Proteomes" id="UP001159363">
    <property type="component" value="Chromosome 1"/>
</dbReference>
<evidence type="ECO:0000313" key="2">
    <source>
        <dbReference type="EMBL" id="KAJ8895097.1"/>
    </source>
</evidence>
<sequence length="499" mass="54524">MPFSSPYLRPSLCSSPNPLTCTPNLPNGPYFPPPFSHTFPDSNYLPCRVVLALSLVSVMAALFLRSLILSVLRLIGATSNPTTRPAPSWSQLAFSALFIHPNPRHGLPFSLVSKYLQQPLSEGETLVGNTAYPAKAPADNVTHTRTSNARIRRTASSRRQGRWNPGHNDHCRPATPFSWLQRPQNSHLGEPGSIPGGAHLLTSITLIGSQDLAQIYSLTHGAGCSVPANVDPGGRVSDLPGTQVGRPKRQVVVTSVSYSPLLPPCAYNFGYECPYGGYFLTRETSAKVPLNCMLAPQAVRLHIGKTSPRAALHPERSAVDVHDHRELRDHRNSKHKAGSGPLVVYLRATQVFPDISQQFTKNKWSACGCLMGNSWSARHQPTVYSEVVRLWLTYGELWFGQISADTTFVCGNRAGRCRWSVGFLTDLLFPPLLLSSAAPYSSRFTLKGSQALGVKSHTNLFTRSLSIPPTRTYFVQKGETLRTTQAGAAHASSSLCARY</sequence>
<evidence type="ECO:0000313" key="3">
    <source>
        <dbReference type="Proteomes" id="UP001159363"/>
    </source>
</evidence>
<gene>
    <name evidence="2" type="ORF">PR048_000422</name>
</gene>
<accession>A0ABQ9IEJ9</accession>
<reference evidence="2 3" key="1">
    <citation type="submission" date="2023-02" db="EMBL/GenBank/DDBJ databases">
        <title>LHISI_Scaffold_Assembly.</title>
        <authorList>
            <person name="Stuart O.P."/>
            <person name="Cleave R."/>
            <person name="Magrath M.J.L."/>
            <person name="Mikheyev A.S."/>
        </authorList>
    </citation>
    <scope>NUCLEOTIDE SEQUENCE [LARGE SCALE GENOMIC DNA]</scope>
    <source>
        <strain evidence="2">Daus_M_001</strain>
        <tissue evidence="2">Leg muscle</tissue>
    </source>
</reference>
<dbReference type="EMBL" id="JARBHB010000001">
    <property type="protein sequence ID" value="KAJ8895097.1"/>
    <property type="molecule type" value="Genomic_DNA"/>
</dbReference>
<keyword evidence="3" id="KW-1185">Reference proteome</keyword>
<protein>
    <submittedName>
        <fullName evidence="2">Uncharacterized protein</fullName>
    </submittedName>
</protein>
<feature type="region of interest" description="Disordered" evidence="1">
    <location>
        <begin position="134"/>
        <end position="194"/>
    </location>
</feature>
<name>A0ABQ9IEJ9_9NEOP</name>
<feature type="compositionally biased region" description="Basic residues" evidence="1">
    <location>
        <begin position="150"/>
        <end position="161"/>
    </location>
</feature>
<comment type="caution">
    <text evidence="2">The sequence shown here is derived from an EMBL/GenBank/DDBJ whole genome shotgun (WGS) entry which is preliminary data.</text>
</comment>
<organism evidence="2 3">
    <name type="scientific">Dryococelus australis</name>
    <dbReference type="NCBI Taxonomy" id="614101"/>
    <lineage>
        <taxon>Eukaryota</taxon>
        <taxon>Metazoa</taxon>
        <taxon>Ecdysozoa</taxon>
        <taxon>Arthropoda</taxon>
        <taxon>Hexapoda</taxon>
        <taxon>Insecta</taxon>
        <taxon>Pterygota</taxon>
        <taxon>Neoptera</taxon>
        <taxon>Polyneoptera</taxon>
        <taxon>Phasmatodea</taxon>
        <taxon>Verophasmatodea</taxon>
        <taxon>Anareolatae</taxon>
        <taxon>Phasmatidae</taxon>
        <taxon>Eurycanthinae</taxon>
        <taxon>Dryococelus</taxon>
    </lineage>
</organism>